<keyword evidence="2" id="KW-0472">Membrane</keyword>
<dbReference type="SUPFAM" id="SSF51556">
    <property type="entry name" value="Metallo-dependent hydrolases"/>
    <property type="match status" value="1"/>
</dbReference>
<name>A0A411YF56_9ACTN</name>
<keyword evidence="4" id="KW-0378">Hydrolase</keyword>
<feature type="region of interest" description="Disordered" evidence="1">
    <location>
        <begin position="55"/>
        <end position="74"/>
    </location>
</feature>
<feature type="transmembrane region" description="Helical" evidence="2">
    <location>
        <begin position="82"/>
        <end position="103"/>
    </location>
</feature>
<gene>
    <name evidence="4" type="ORF">ER308_10145</name>
</gene>
<dbReference type="Pfam" id="PF01979">
    <property type="entry name" value="Amidohydro_1"/>
    <property type="match status" value="1"/>
</dbReference>
<evidence type="ECO:0000256" key="2">
    <source>
        <dbReference type="SAM" id="Phobius"/>
    </source>
</evidence>
<sequence length="505" mass="51908">MESECGGRSKGVAGLVGGALVAALLSTGVWGGLRWLAPICVAVVAVVVAAWQRRARREPSPETPATSGGAGAGEDGTISRRVVLGGLGLGVAAVAGGAGFYLATRYPAGSAHRGALAIIGGTVLVGPGLDPRRATVVVRDGVIEDVGDLDVPGDATVLDADGATILPGLIDLHVHVGSPELDAGEEPGLLAMPGLVADWVRYFPRHRRSALEHGVTAVRSLGDEHPWIADLRRQVGDRDLEGPRLFLAGPMFTTRGGHPVATFGADPDGDAVRVPTTPASARAAVRALATADDPVDLVKVVQERGGPDRALEPLTTDVLEAIVDEAHAQGFAVTAHWGTFDDLRELLNAGVDGLEHLDSRDLLEGWPDDVLAELVDRGLPVTATLAVAEASLPEDVMGVLRERVGELHAVGGRVVVGSDAARPGVGFGSGVHRELALLVDSGLTPRAALRAATSDAADVLGVGHIGAVEAGRAADLLVVDGDPLVDIDALRDVRAVLRDGRRVVG</sequence>
<organism evidence="4 5">
    <name type="scientific">Egibacter rhizosphaerae</name>
    <dbReference type="NCBI Taxonomy" id="1670831"/>
    <lineage>
        <taxon>Bacteria</taxon>
        <taxon>Bacillati</taxon>
        <taxon>Actinomycetota</taxon>
        <taxon>Nitriliruptoria</taxon>
        <taxon>Egibacterales</taxon>
        <taxon>Egibacteraceae</taxon>
        <taxon>Egibacter</taxon>
    </lineage>
</organism>
<dbReference type="GO" id="GO:0016810">
    <property type="term" value="F:hydrolase activity, acting on carbon-nitrogen (but not peptide) bonds"/>
    <property type="evidence" value="ECO:0007669"/>
    <property type="project" value="InterPro"/>
</dbReference>
<dbReference type="Proteomes" id="UP000291469">
    <property type="component" value="Chromosome"/>
</dbReference>
<feature type="transmembrane region" description="Helical" evidence="2">
    <location>
        <begin position="12"/>
        <end position="29"/>
    </location>
</feature>
<dbReference type="InterPro" id="IPR006680">
    <property type="entry name" value="Amidohydro-rel"/>
</dbReference>
<dbReference type="PANTHER" id="PTHR43135">
    <property type="entry name" value="ALPHA-D-RIBOSE 1-METHYLPHOSPHONATE 5-TRIPHOSPHATE DIPHOSPHATASE"/>
    <property type="match status" value="1"/>
</dbReference>
<feature type="transmembrane region" description="Helical" evidence="2">
    <location>
        <begin position="35"/>
        <end position="51"/>
    </location>
</feature>
<dbReference type="EMBL" id="CP036402">
    <property type="protein sequence ID" value="QBI19883.1"/>
    <property type="molecule type" value="Genomic_DNA"/>
</dbReference>
<dbReference type="InterPro" id="IPR032466">
    <property type="entry name" value="Metal_Hydrolase"/>
</dbReference>
<evidence type="ECO:0000259" key="3">
    <source>
        <dbReference type="Pfam" id="PF01979"/>
    </source>
</evidence>
<dbReference type="Gene3D" id="3.20.20.140">
    <property type="entry name" value="Metal-dependent hydrolases"/>
    <property type="match status" value="1"/>
</dbReference>
<dbReference type="KEGG" id="erz:ER308_10145"/>
<evidence type="ECO:0000256" key="1">
    <source>
        <dbReference type="SAM" id="MobiDB-lite"/>
    </source>
</evidence>
<proteinExistence type="predicted"/>
<reference evidence="4 5" key="1">
    <citation type="submission" date="2019-01" db="EMBL/GenBank/DDBJ databases">
        <title>Egibacter rhizosphaerae EGI 80759T.</title>
        <authorList>
            <person name="Chen D.-D."/>
            <person name="Tian Y."/>
            <person name="Jiao J.-Y."/>
            <person name="Zhang X.-T."/>
            <person name="Zhang Y.-G."/>
            <person name="Zhang Y."/>
            <person name="Xiao M."/>
            <person name="Shu W.-S."/>
            <person name="Li W.-J."/>
        </authorList>
    </citation>
    <scope>NUCLEOTIDE SEQUENCE [LARGE SCALE GENOMIC DNA]</scope>
    <source>
        <strain evidence="4 5">EGI 80759</strain>
    </source>
</reference>
<dbReference type="OrthoDB" id="3514520at2"/>
<dbReference type="SUPFAM" id="SSF51338">
    <property type="entry name" value="Composite domain of metallo-dependent hydrolases"/>
    <property type="match status" value="1"/>
</dbReference>
<evidence type="ECO:0000313" key="4">
    <source>
        <dbReference type="EMBL" id="QBI19883.1"/>
    </source>
</evidence>
<dbReference type="Gene3D" id="2.30.40.10">
    <property type="entry name" value="Urease, subunit C, domain 1"/>
    <property type="match status" value="1"/>
</dbReference>
<accession>A0A411YF56</accession>
<protein>
    <submittedName>
        <fullName evidence="4">Amidohydrolase</fullName>
    </submittedName>
</protein>
<keyword evidence="2" id="KW-0812">Transmembrane</keyword>
<evidence type="ECO:0000313" key="5">
    <source>
        <dbReference type="Proteomes" id="UP000291469"/>
    </source>
</evidence>
<dbReference type="AlphaFoldDB" id="A0A411YF56"/>
<dbReference type="InterPro" id="IPR051781">
    <property type="entry name" value="Metallo-dep_Hydrolase"/>
</dbReference>
<keyword evidence="2" id="KW-1133">Transmembrane helix</keyword>
<keyword evidence="5" id="KW-1185">Reference proteome</keyword>
<dbReference type="InterPro" id="IPR011059">
    <property type="entry name" value="Metal-dep_hydrolase_composite"/>
</dbReference>
<dbReference type="PANTHER" id="PTHR43135:SF3">
    <property type="entry name" value="ALPHA-D-RIBOSE 1-METHYLPHOSPHONATE 5-TRIPHOSPHATE DIPHOSPHATASE"/>
    <property type="match status" value="1"/>
</dbReference>
<feature type="domain" description="Amidohydrolase-related" evidence="3">
    <location>
        <begin position="164"/>
        <end position="503"/>
    </location>
</feature>
<dbReference type="RefSeq" id="WP_131154880.1">
    <property type="nucleotide sequence ID" value="NZ_CP036402.1"/>
</dbReference>